<evidence type="ECO:0000313" key="1">
    <source>
        <dbReference type="EMBL" id="GAG90858.1"/>
    </source>
</evidence>
<accession>X1C365</accession>
<protein>
    <submittedName>
        <fullName evidence="1">Uncharacterized protein</fullName>
    </submittedName>
</protein>
<comment type="caution">
    <text evidence="1">The sequence shown here is derived from an EMBL/GenBank/DDBJ whole genome shotgun (WGS) entry which is preliminary data.</text>
</comment>
<gene>
    <name evidence="1" type="ORF">S01H4_48263</name>
</gene>
<dbReference type="AlphaFoldDB" id="X1C365"/>
<organism evidence="1">
    <name type="scientific">marine sediment metagenome</name>
    <dbReference type="NCBI Taxonomy" id="412755"/>
    <lineage>
        <taxon>unclassified sequences</taxon>
        <taxon>metagenomes</taxon>
        <taxon>ecological metagenomes</taxon>
    </lineage>
</organism>
<reference evidence="1" key="1">
    <citation type="journal article" date="2014" name="Front. Microbiol.">
        <title>High frequency of phylogenetically diverse reductive dehalogenase-homologous genes in deep subseafloor sedimentary metagenomes.</title>
        <authorList>
            <person name="Kawai M."/>
            <person name="Futagami T."/>
            <person name="Toyoda A."/>
            <person name="Takaki Y."/>
            <person name="Nishi S."/>
            <person name="Hori S."/>
            <person name="Arai W."/>
            <person name="Tsubouchi T."/>
            <person name="Morono Y."/>
            <person name="Uchiyama I."/>
            <person name="Ito T."/>
            <person name="Fujiyama A."/>
            <person name="Inagaki F."/>
            <person name="Takami H."/>
        </authorList>
    </citation>
    <scope>NUCLEOTIDE SEQUENCE</scope>
    <source>
        <strain evidence="1">Expedition CK06-06</strain>
    </source>
</reference>
<dbReference type="EMBL" id="BART01027190">
    <property type="protein sequence ID" value="GAG90858.1"/>
    <property type="molecule type" value="Genomic_DNA"/>
</dbReference>
<proteinExistence type="predicted"/>
<name>X1C365_9ZZZZ</name>
<sequence>MNKEEEIRKLEALKSNVTQFSDMWIIDMCNKAIDKIKQNVK</sequence>